<accession>A0A5C6QB68</accession>
<evidence type="ECO:0000256" key="5">
    <source>
        <dbReference type="ARBA" id="ARBA00031248"/>
    </source>
</evidence>
<comment type="caution">
    <text evidence="11">The sequence shown here is derived from an EMBL/GenBank/DDBJ whole genome shotgun (WGS) entry which is preliminary data.</text>
</comment>
<proteinExistence type="inferred from homology"/>
<reference evidence="11 13" key="1">
    <citation type="submission" date="2019-07" db="EMBL/GenBank/DDBJ databases">
        <title>Genomes of sea-ice associated Colwellia species.</title>
        <authorList>
            <person name="Bowman J.P."/>
        </authorList>
    </citation>
    <scope>NUCLEOTIDE SEQUENCE [LARGE SCALE GENOMIC DNA]</scope>
    <source>
        <strain evidence="10 12">ACAM 607</strain>
        <strain evidence="11 13">IC036</strain>
    </source>
</reference>
<dbReference type="OrthoDB" id="9807890at2"/>
<evidence type="ECO:0000256" key="1">
    <source>
        <dbReference type="ARBA" id="ARBA00003413"/>
    </source>
</evidence>
<evidence type="ECO:0000259" key="9">
    <source>
        <dbReference type="Pfam" id="PF00149"/>
    </source>
</evidence>
<sequence length="273" mass="30914">MAIYFVGDIQGCYHELRALLAQVAFSPETDQLWLAGDLVARGPDSLKTLRYIKALGNSARVVLGNHDLHLLAIYGGLKKAKASDFFDELLAAADVDELMDWLAKQPLIQKLPNENVYMSHAGLPPFWTPAEAMAQANDVNSKLASALRNDWLAIMYGEEPNLWSLAKSADEKFRVTVNSLTRMRYCQLDYGLEFSCKLSVEQAPAHIKPWFEFAEKEKNYSWIFGHWASLMGHCPVEHIYALDTGCVWGGHLTLLRWSDKQLFTEHCHSVKQR</sequence>
<dbReference type="InterPro" id="IPR050126">
    <property type="entry name" value="Ap4A_hydrolase"/>
</dbReference>
<dbReference type="InterPro" id="IPR029052">
    <property type="entry name" value="Metallo-depent_PP-like"/>
</dbReference>
<organism evidence="11 13">
    <name type="scientific">Colwellia hornerae</name>
    <dbReference type="NCBI Taxonomy" id="89402"/>
    <lineage>
        <taxon>Bacteria</taxon>
        <taxon>Pseudomonadati</taxon>
        <taxon>Pseudomonadota</taxon>
        <taxon>Gammaproteobacteria</taxon>
        <taxon>Alteromonadales</taxon>
        <taxon>Colwelliaceae</taxon>
        <taxon>Colwellia</taxon>
    </lineage>
</organism>
<evidence type="ECO:0000256" key="3">
    <source>
        <dbReference type="ARBA" id="ARBA00012506"/>
    </source>
</evidence>
<gene>
    <name evidence="10" type="ORF">ESZ26_09985</name>
    <name evidence="11" type="ORF">ESZ27_11130</name>
</gene>
<dbReference type="Gene3D" id="3.60.21.10">
    <property type="match status" value="1"/>
</dbReference>
<name>A0A5C6QB68_9GAMM</name>
<evidence type="ECO:0000313" key="10">
    <source>
        <dbReference type="EMBL" id="TWX59290.1"/>
    </source>
</evidence>
<evidence type="ECO:0000256" key="4">
    <source>
        <dbReference type="ARBA" id="ARBA00022801"/>
    </source>
</evidence>
<dbReference type="PANTHER" id="PTHR42850:SF11">
    <property type="entry name" value="BIS(5'-NUCLEOSYL)-TETRAPHOSPHATASE [SYMMETRICAL]"/>
    <property type="match status" value="1"/>
</dbReference>
<evidence type="ECO:0000313" key="13">
    <source>
        <dbReference type="Proteomes" id="UP000321917"/>
    </source>
</evidence>
<dbReference type="Proteomes" id="UP000321525">
    <property type="component" value="Unassembled WGS sequence"/>
</dbReference>
<dbReference type="GO" id="GO:0008803">
    <property type="term" value="F:bis(5'-nucleosyl)-tetraphosphatase (symmetrical) activity"/>
    <property type="evidence" value="ECO:0007669"/>
    <property type="project" value="UniProtKB-EC"/>
</dbReference>
<evidence type="ECO:0000256" key="7">
    <source>
        <dbReference type="ARBA" id="ARBA00033210"/>
    </source>
</evidence>
<evidence type="ECO:0000256" key="6">
    <source>
        <dbReference type="ARBA" id="ARBA00032248"/>
    </source>
</evidence>
<dbReference type="InterPro" id="IPR004843">
    <property type="entry name" value="Calcineurin-like_PHP"/>
</dbReference>
<keyword evidence="4 11" id="KW-0378">Hydrolase</keyword>
<evidence type="ECO:0000313" key="12">
    <source>
        <dbReference type="Proteomes" id="UP000321525"/>
    </source>
</evidence>
<dbReference type="InterPro" id="IPR004617">
    <property type="entry name" value="ApaH"/>
</dbReference>
<dbReference type="EMBL" id="VOLR01000012">
    <property type="protein sequence ID" value="TWX59290.1"/>
    <property type="molecule type" value="Genomic_DNA"/>
</dbReference>
<dbReference type="EC" id="3.6.1.41" evidence="3"/>
<dbReference type="NCBIfam" id="NF001204">
    <property type="entry name" value="PRK00166.1"/>
    <property type="match status" value="1"/>
</dbReference>
<evidence type="ECO:0000256" key="2">
    <source>
        <dbReference type="ARBA" id="ARBA00005419"/>
    </source>
</evidence>
<dbReference type="GO" id="GO:0110154">
    <property type="term" value="P:RNA decapping"/>
    <property type="evidence" value="ECO:0007669"/>
    <property type="project" value="TreeGrafter"/>
</dbReference>
<dbReference type="GO" id="GO:0005737">
    <property type="term" value="C:cytoplasm"/>
    <property type="evidence" value="ECO:0007669"/>
    <property type="project" value="TreeGrafter"/>
</dbReference>
<keyword evidence="12" id="KW-1185">Reference proteome</keyword>
<dbReference type="PIRSF" id="PIRSF000903">
    <property type="entry name" value="B5n-ttraPtase_sm"/>
    <property type="match status" value="1"/>
</dbReference>
<dbReference type="RefSeq" id="WP_146799486.1">
    <property type="nucleotide sequence ID" value="NZ_VOLP01000012.1"/>
</dbReference>
<dbReference type="NCBIfam" id="TIGR00668">
    <property type="entry name" value="apaH"/>
    <property type="match status" value="1"/>
</dbReference>
<comment type="catalytic activity">
    <reaction evidence="8">
        <text>P(1),P(4)-bis(5'-adenosyl) tetraphosphate + H2O = 2 ADP + 2 H(+)</text>
        <dbReference type="Rhea" id="RHEA:24252"/>
        <dbReference type="ChEBI" id="CHEBI:15377"/>
        <dbReference type="ChEBI" id="CHEBI:15378"/>
        <dbReference type="ChEBI" id="CHEBI:58141"/>
        <dbReference type="ChEBI" id="CHEBI:456216"/>
        <dbReference type="EC" id="3.6.1.41"/>
    </reaction>
</comment>
<dbReference type="Proteomes" id="UP000321917">
    <property type="component" value="Unassembled WGS sequence"/>
</dbReference>
<feature type="domain" description="Calcineurin-like phosphoesterase" evidence="9">
    <location>
        <begin position="1"/>
        <end position="213"/>
    </location>
</feature>
<dbReference type="GO" id="GO:0016791">
    <property type="term" value="F:phosphatase activity"/>
    <property type="evidence" value="ECO:0007669"/>
    <property type="project" value="TreeGrafter"/>
</dbReference>
<dbReference type="CDD" id="cd07422">
    <property type="entry name" value="MPP_ApaH"/>
    <property type="match status" value="1"/>
</dbReference>
<evidence type="ECO:0000313" key="11">
    <source>
        <dbReference type="EMBL" id="TWX66176.1"/>
    </source>
</evidence>
<comment type="similarity">
    <text evidence="2">Belongs to the Ap4A hydrolase family.</text>
</comment>
<comment type="function">
    <text evidence="1">Hydrolyzes diadenosine 5',5'''-P1,P4-tetraphosphate to yield ADP.</text>
</comment>
<protein>
    <recommendedName>
        <fullName evidence="3">bis(5'-nucleosyl)-tetraphosphatase (symmetrical)</fullName>
        <ecNumber evidence="3">3.6.1.41</ecNumber>
    </recommendedName>
    <alternativeName>
        <fullName evidence="6">Ap4A hydrolase</fullName>
    </alternativeName>
    <alternativeName>
        <fullName evidence="5">Diadenosine 5',5'''-P1,P4-tetraphosphate pyrophosphohydrolase</fullName>
    </alternativeName>
    <alternativeName>
        <fullName evidence="7">Diadenosine tetraphosphatase</fullName>
    </alternativeName>
</protein>
<dbReference type="AlphaFoldDB" id="A0A5C6QB68"/>
<dbReference type="SUPFAM" id="SSF56300">
    <property type="entry name" value="Metallo-dependent phosphatases"/>
    <property type="match status" value="1"/>
</dbReference>
<dbReference type="EMBL" id="VOLQ01000019">
    <property type="protein sequence ID" value="TWX66176.1"/>
    <property type="molecule type" value="Genomic_DNA"/>
</dbReference>
<dbReference type="PANTHER" id="PTHR42850">
    <property type="entry name" value="METALLOPHOSPHOESTERASE"/>
    <property type="match status" value="1"/>
</dbReference>
<evidence type="ECO:0000256" key="8">
    <source>
        <dbReference type="ARBA" id="ARBA00049417"/>
    </source>
</evidence>
<dbReference type="Pfam" id="PF00149">
    <property type="entry name" value="Metallophos"/>
    <property type="match status" value="1"/>
</dbReference>